<dbReference type="Proteomes" id="UP000251942">
    <property type="component" value="Unassembled WGS sequence"/>
</dbReference>
<feature type="transmembrane region" description="Helical" evidence="1">
    <location>
        <begin position="359"/>
        <end position="383"/>
    </location>
</feature>
<protein>
    <submittedName>
        <fullName evidence="3">Conserved hypothetical integral membrane protein</fullName>
    </submittedName>
</protein>
<dbReference type="Pfam" id="PF02592">
    <property type="entry name" value="Vut_1"/>
    <property type="match status" value="1"/>
</dbReference>
<evidence type="ECO:0000256" key="1">
    <source>
        <dbReference type="SAM" id="Phobius"/>
    </source>
</evidence>
<feature type="transmembrane region" description="Helical" evidence="1">
    <location>
        <begin position="180"/>
        <end position="204"/>
    </location>
</feature>
<dbReference type="PATRIC" id="fig|453.4.peg.333"/>
<dbReference type="PANTHER" id="PTHR34300:SF2">
    <property type="entry name" value="QUEUOSINE PRECURSOR TRANSPORTER-RELATED"/>
    <property type="match status" value="1"/>
</dbReference>
<keyword evidence="1" id="KW-0472">Membrane</keyword>
<feature type="transmembrane region" description="Helical" evidence="1">
    <location>
        <begin position="285"/>
        <end position="306"/>
    </location>
</feature>
<feature type="transmembrane region" description="Helical" evidence="1">
    <location>
        <begin position="254"/>
        <end position="273"/>
    </location>
</feature>
<reference evidence="3 5" key="2">
    <citation type="submission" date="2018-06" db="EMBL/GenBank/DDBJ databases">
        <authorList>
            <consortium name="Pathogen Informatics"/>
            <person name="Doyle S."/>
        </authorList>
    </citation>
    <scope>NUCLEOTIDE SEQUENCE [LARGE SCALE GENOMIC DNA]</scope>
    <source>
        <strain evidence="3 5">NCTC12022</strain>
    </source>
</reference>
<dbReference type="InterPro" id="IPR003744">
    <property type="entry name" value="YhhQ"/>
</dbReference>
<name>A0A0W0U7X7_9GAMM</name>
<feature type="transmembrane region" description="Helical" evidence="1">
    <location>
        <begin position="35"/>
        <end position="60"/>
    </location>
</feature>
<reference evidence="2 4" key="1">
    <citation type="submission" date="2015-11" db="EMBL/GenBank/DDBJ databases">
        <title>Genomic analysis of 38 Legionella species identifies large and diverse effector repertoires.</title>
        <authorList>
            <person name="Burstein D."/>
            <person name="Amaro F."/>
            <person name="Zusman T."/>
            <person name="Lifshitz Z."/>
            <person name="Cohen O."/>
            <person name="Gilbert J.A."/>
            <person name="Pupko T."/>
            <person name="Shuman H.A."/>
            <person name="Segal G."/>
        </authorList>
    </citation>
    <scope>NUCLEOTIDE SEQUENCE [LARGE SCALE GENOMIC DNA]</scope>
    <source>
        <strain evidence="2 4">WO-44C</strain>
    </source>
</reference>
<dbReference type="EMBL" id="LNYB01000012">
    <property type="protein sequence ID" value="KTD03905.1"/>
    <property type="molecule type" value="Genomic_DNA"/>
</dbReference>
<keyword evidence="4" id="KW-1185">Reference proteome</keyword>
<dbReference type="PANTHER" id="PTHR34300">
    <property type="entry name" value="QUEUOSINE PRECURSOR TRANSPORTER-RELATED"/>
    <property type="match status" value="1"/>
</dbReference>
<organism evidence="2 4">
    <name type="scientific">Legionella feeleii</name>
    <dbReference type="NCBI Taxonomy" id="453"/>
    <lineage>
        <taxon>Bacteria</taxon>
        <taxon>Pseudomonadati</taxon>
        <taxon>Pseudomonadota</taxon>
        <taxon>Gammaproteobacteria</taxon>
        <taxon>Legionellales</taxon>
        <taxon>Legionellaceae</taxon>
        <taxon>Legionella</taxon>
    </lineage>
</organism>
<feature type="transmembrane region" description="Helical" evidence="1">
    <location>
        <begin position="225"/>
        <end position="248"/>
    </location>
</feature>
<dbReference type="AlphaFoldDB" id="A0A0W0U7X7"/>
<evidence type="ECO:0000313" key="5">
    <source>
        <dbReference type="Proteomes" id="UP000251942"/>
    </source>
</evidence>
<feature type="transmembrane region" description="Helical" evidence="1">
    <location>
        <begin position="148"/>
        <end position="168"/>
    </location>
</feature>
<dbReference type="RefSeq" id="WP_330981739.1">
    <property type="nucleotide sequence ID" value="NZ_CAAAHT010000009.1"/>
</dbReference>
<sequence length="431" mass="48510">MMTIFSTALQKRSYHPLTVGMMTCLILLINVSFKIIMIQGLIFTASAVLCPLIAFIYLLVLKECNVVQQRHILNQSLLALYLFSIGIYLLVNLPAAETMYDNPAYQIVFEDIPKKFFASTLAFGLSFYLPHMICCARNSKLFASPRKCLLMALLGGFSFFSLDFVLLFSDPHIHSFNQIYLDSSMLALTLLLLIGIVYLVCLLLSNRPNQTKQPADLPQYLSFPLYHYLVSFSVAILLICLACEYRLVSFPNGWALTASGLLFPLTMMASSLIGELYGYKANLRLIIVLLITQLVFDFLLMGAVALPSPDFFNLNPFYSLVMPRQIPAASLALFVNFVTNASLLEYLKKAQLVTSRYSRILIANICATTLICIVNYSLLYAGIYPHEQIFTLAITYWLYKLIATLIGLPLILWLCNQFHKQMENSTGLLAS</sequence>
<keyword evidence="1" id="KW-0812">Transmembrane</keyword>
<dbReference type="STRING" id="453.Lfee_0306"/>
<dbReference type="Proteomes" id="UP000054698">
    <property type="component" value="Unassembled WGS sequence"/>
</dbReference>
<keyword evidence="1" id="KW-1133">Transmembrane helix</keyword>
<accession>A0A0W0U7X7</accession>
<dbReference type="EMBL" id="UASS01000022">
    <property type="protein sequence ID" value="SPX61490.1"/>
    <property type="molecule type" value="Genomic_DNA"/>
</dbReference>
<feature type="transmembrane region" description="Helical" evidence="1">
    <location>
        <begin position="12"/>
        <end position="29"/>
    </location>
</feature>
<gene>
    <name evidence="2" type="ORF">Lfee_0306</name>
    <name evidence="3" type="ORF">NCTC12022_02230</name>
</gene>
<feature type="transmembrane region" description="Helical" evidence="1">
    <location>
        <begin position="116"/>
        <end position="136"/>
    </location>
</feature>
<evidence type="ECO:0000313" key="3">
    <source>
        <dbReference type="EMBL" id="SPX61490.1"/>
    </source>
</evidence>
<feature type="transmembrane region" description="Helical" evidence="1">
    <location>
        <begin position="72"/>
        <end position="96"/>
    </location>
</feature>
<feature type="transmembrane region" description="Helical" evidence="1">
    <location>
        <begin position="389"/>
        <end position="415"/>
    </location>
</feature>
<evidence type="ECO:0000313" key="4">
    <source>
        <dbReference type="Proteomes" id="UP000054698"/>
    </source>
</evidence>
<evidence type="ECO:0000313" key="2">
    <source>
        <dbReference type="EMBL" id="KTD03905.1"/>
    </source>
</evidence>
<proteinExistence type="predicted"/>
<feature type="transmembrane region" description="Helical" evidence="1">
    <location>
        <begin position="326"/>
        <end position="347"/>
    </location>
</feature>